<keyword evidence="2" id="KW-1185">Reference proteome</keyword>
<dbReference type="EMBL" id="LR746264">
    <property type="protein sequence ID" value="CAA7388199.1"/>
    <property type="molecule type" value="Genomic_DNA"/>
</dbReference>
<accession>A0A7I8JWJ7</accession>
<organism evidence="1 2">
    <name type="scientific">Spirodela intermedia</name>
    <name type="common">Intermediate duckweed</name>
    <dbReference type="NCBI Taxonomy" id="51605"/>
    <lineage>
        <taxon>Eukaryota</taxon>
        <taxon>Viridiplantae</taxon>
        <taxon>Streptophyta</taxon>
        <taxon>Embryophyta</taxon>
        <taxon>Tracheophyta</taxon>
        <taxon>Spermatophyta</taxon>
        <taxon>Magnoliopsida</taxon>
        <taxon>Liliopsida</taxon>
        <taxon>Araceae</taxon>
        <taxon>Lemnoideae</taxon>
        <taxon>Spirodela</taxon>
    </lineage>
</organism>
<protein>
    <submittedName>
        <fullName evidence="1">Uncharacterized protein</fullName>
    </submittedName>
</protein>
<dbReference type="Proteomes" id="UP000663760">
    <property type="component" value="Chromosome 1"/>
</dbReference>
<name>A0A7I8JWJ7_SPIIN</name>
<evidence type="ECO:0000313" key="1">
    <source>
        <dbReference type="EMBL" id="CAA7388199.1"/>
    </source>
</evidence>
<dbReference type="AlphaFoldDB" id="A0A7I8JWJ7"/>
<evidence type="ECO:0000313" key="2">
    <source>
        <dbReference type="Proteomes" id="UP000663760"/>
    </source>
</evidence>
<gene>
    <name evidence="1" type="ORF">SI8410_01000468</name>
</gene>
<sequence>MIEGMKEIIGEDEEDTIFERGKVTRDID</sequence>
<reference evidence="1" key="1">
    <citation type="submission" date="2020-02" db="EMBL/GenBank/DDBJ databases">
        <authorList>
            <person name="Scholz U."/>
            <person name="Mascher M."/>
            <person name="Fiebig A."/>
        </authorList>
    </citation>
    <scope>NUCLEOTIDE SEQUENCE</scope>
</reference>
<proteinExistence type="predicted"/>